<feature type="region of interest" description="Disordered" evidence="1">
    <location>
        <begin position="432"/>
        <end position="457"/>
    </location>
</feature>
<evidence type="ECO:0000256" key="1">
    <source>
        <dbReference type="SAM" id="MobiDB-lite"/>
    </source>
</evidence>
<feature type="region of interest" description="Disordered" evidence="1">
    <location>
        <begin position="390"/>
        <end position="416"/>
    </location>
</feature>
<feature type="compositionally biased region" description="Polar residues" evidence="1">
    <location>
        <begin position="432"/>
        <end position="448"/>
    </location>
</feature>
<sequence>MSPDARYPEWNDKYSMQIIVAIGGGSWREFFKFKEGMNAQGFNASLEYLDELYTGNGSSKREALYSAAFNLIASIQFPETYVREKALDILELANGLGAEIKTELIRGEKTSNGHVAYYDGEPKVKGDVGGDKRTAKKNLVYKLLQPLWKSLDEKKTREGIGRKSRIAIRTKDVPEERKRQLAVNFPQHNSSTRMSSSTPENDHSMVMRMGQLKVENKVPHPDRDIQTPPRQIYLQQQQQYHPMNGPVIGTYHRLPDTDKRAKVMDYFRRSPNQPPVIQDRSELQTPVGEDLDDVGSIASGIISRDRFQTPKLEVENAECTVCTLKRPVSIIVPMNDVFSKCIHTARICRICALGHIEMLKKRESRFPNQCPLCYYLEFAKHNDRLKDNYRDLTDRTAPGDRRGYDPMNPLNEETAENLTRTHVTTSKNISTKWASTDPRISQSASNPALHNKRPSARAYKTNIQLQDIRITSQK</sequence>
<dbReference type="EMBL" id="OU015566">
    <property type="protein sequence ID" value="CAG5108510.1"/>
    <property type="molecule type" value="Genomic_DNA"/>
</dbReference>
<gene>
    <name evidence="2" type="ORF">OKIOD_LOCUS12596</name>
</gene>
<accession>A0ABN7SYW8</accession>
<keyword evidence="3" id="KW-1185">Reference proteome</keyword>
<evidence type="ECO:0000313" key="2">
    <source>
        <dbReference type="EMBL" id="CAG5108510.1"/>
    </source>
</evidence>
<protein>
    <submittedName>
        <fullName evidence="2">Oidioi.mRNA.OKI2018_I69.chr1.g3831.t1.cds</fullName>
    </submittedName>
</protein>
<dbReference type="Proteomes" id="UP001158576">
    <property type="component" value="Chromosome 1"/>
</dbReference>
<reference evidence="2 3" key="1">
    <citation type="submission" date="2021-04" db="EMBL/GenBank/DDBJ databases">
        <authorList>
            <person name="Bliznina A."/>
        </authorList>
    </citation>
    <scope>NUCLEOTIDE SEQUENCE [LARGE SCALE GENOMIC DNA]</scope>
</reference>
<evidence type="ECO:0000313" key="3">
    <source>
        <dbReference type="Proteomes" id="UP001158576"/>
    </source>
</evidence>
<organism evidence="2 3">
    <name type="scientific">Oikopleura dioica</name>
    <name type="common">Tunicate</name>
    <dbReference type="NCBI Taxonomy" id="34765"/>
    <lineage>
        <taxon>Eukaryota</taxon>
        <taxon>Metazoa</taxon>
        <taxon>Chordata</taxon>
        <taxon>Tunicata</taxon>
        <taxon>Appendicularia</taxon>
        <taxon>Copelata</taxon>
        <taxon>Oikopleuridae</taxon>
        <taxon>Oikopleura</taxon>
    </lineage>
</organism>
<feature type="compositionally biased region" description="Basic and acidic residues" evidence="1">
    <location>
        <begin position="390"/>
        <end position="404"/>
    </location>
</feature>
<proteinExistence type="predicted"/>
<name>A0ABN7SYW8_OIKDI</name>